<reference evidence="2 3" key="1">
    <citation type="submission" date="2023-07" db="EMBL/GenBank/DDBJ databases">
        <title>Sorghum-associated microbial communities from plants grown in Nebraska, USA.</title>
        <authorList>
            <person name="Schachtman D."/>
        </authorList>
    </citation>
    <scope>NUCLEOTIDE SEQUENCE [LARGE SCALE GENOMIC DNA]</scope>
    <source>
        <strain evidence="2 3">BE316</strain>
    </source>
</reference>
<name>A0ABU2A7Q8_9BURK</name>
<keyword evidence="3" id="KW-1185">Reference proteome</keyword>
<comment type="caution">
    <text evidence="2">The sequence shown here is derived from an EMBL/GenBank/DDBJ whole genome shotgun (WGS) entry which is preliminary data.</text>
</comment>
<evidence type="ECO:0000313" key="3">
    <source>
        <dbReference type="Proteomes" id="UP001180825"/>
    </source>
</evidence>
<keyword evidence="1" id="KW-0732">Signal</keyword>
<organism evidence="2 3">
    <name type="scientific">Roseateles asaccharophilus</name>
    <dbReference type="NCBI Taxonomy" id="582607"/>
    <lineage>
        <taxon>Bacteria</taxon>
        <taxon>Pseudomonadati</taxon>
        <taxon>Pseudomonadota</taxon>
        <taxon>Betaproteobacteria</taxon>
        <taxon>Burkholderiales</taxon>
        <taxon>Sphaerotilaceae</taxon>
        <taxon>Roseateles</taxon>
    </lineage>
</organism>
<dbReference type="InterPro" id="IPR013424">
    <property type="entry name" value="Ice-binding_C"/>
</dbReference>
<evidence type="ECO:0008006" key="4">
    <source>
        <dbReference type="Google" id="ProtNLM"/>
    </source>
</evidence>
<proteinExistence type="predicted"/>
<feature type="chain" id="PRO_5047494046" description="PEP-CTERM protein-sorting domain-containing protein" evidence="1">
    <location>
        <begin position="31"/>
        <end position="209"/>
    </location>
</feature>
<evidence type="ECO:0000256" key="1">
    <source>
        <dbReference type="SAM" id="SignalP"/>
    </source>
</evidence>
<dbReference type="RefSeq" id="WP_310328625.1">
    <property type="nucleotide sequence ID" value="NZ_JAVDXV010000004.1"/>
</dbReference>
<dbReference type="EMBL" id="JAVDXV010000004">
    <property type="protein sequence ID" value="MDR7333175.1"/>
    <property type="molecule type" value="Genomic_DNA"/>
</dbReference>
<dbReference type="Proteomes" id="UP001180825">
    <property type="component" value="Unassembled WGS sequence"/>
</dbReference>
<feature type="signal peptide" evidence="1">
    <location>
        <begin position="1"/>
        <end position="30"/>
    </location>
</feature>
<protein>
    <recommendedName>
        <fullName evidence="4">PEP-CTERM protein-sorting domain-containing protein</fullName>
    </recommendedName>
</protein>
<gene>
    <name evidence="2" type="ORF">J2X21_002309</name>
</gene>
<evidence type="ECO:0000313" key="2">
    <source>
        <dbReference type="EMBL" id="MDR7333175.1"/>
    </source>
</evidence>
<dbReference type="NCBIfam" id="TIGR02595">
    <property type="entry name" value="PEP_CTERM"/>
    <property type="match status" value="1"/>
</dbReference>
<sequence>MQARLSRFLQSGLAAFAAAAALLSAAPAQAGLVSFDYTGRATSGATVKGTFGWDTDAPTMPGTIGDGGVVLALYYLGGGFVTGQVSGGVLDGQNFAEHDVTWLLNDRDATTGAQDSLWTTSSPLKVLLTDADGLALSSLALPTTLDLSDWTYDARVRMSDTVNEEDFNLLSIRLSASPTDPHDLPEPGSLALLLLAGASGLVARRFAAR</sequence>
<accession>A0ABU2A7Q8</accession>